<gene>
    <name evidence="2" type="ORF">CRENPOLYSF2_2890008</name>
</gene>
<dbReference type="AlphaFoldDB" id="A0A1R4H906"/>
<dbReference type="SUPFAM" id="SSF141868">
    <property type="entry name" value="EAL domain-like"/>
    <property type="match status" value="1"/>
</dbReference>
<dbReference type="InterPro" id="IPR050706">
    <property type="entry name" value="Cyclic-di-GMP_PDE-like"/>
</dbReference>
<dbReference type="Gene3D" id="3.20.20.450">
    <property type="entry name" value="EAL domain"/>
    <property type="match status" value="1"/>
</dbReference>
<dbReference type="GO" id="GO:0071111">
    <property type="term" value="F:cyclic-guanylate-specific phosphodiesterase activity"/>
    <property type="evidence" value="ECO:0007669"/>
    <property type="project" value="InterPro"/>
</dbReference>
<feature type="domain" description="EAL" evidence="1">
    <location>
        <begin position="1"/>
        <end position="60"/>
    </location>
</feature>
<dbReference type="PROSITE" id="PS50883">
    <property type="entry name" value="EAL"/>
    <property type="match status" value="1"/>
</dbReference>
<dbReference type="Pfam" id="PF00563">
    <property type="entry name" value="EAL"/>
    <property type="match status" value="1"/>
</dbReference>
<dbReference type="EMBL" id="FUKJ01000211">
    <property type="protein sequence ID" value="SJM92722.1"/>
    <property type="molecule type" value="Genomic_DNA"/>
</dbReference>
<dbReference type="InterPro" id="IPR035919">
    <property type="entry name" value="EAL_sf"/>
</dbReference>
<reference evidence="3" key="1">
    <citation type="submission" date="2017-02" db="EMBL/GenBank/DDBJ databases">
        <authorList>
            <person name="Daims H."/>
        </authorList>
    </citation>
    <scope>NUCLEOTIDE SEQUENCE [LARGE SCALE GENOMIC DNA]</scope>
</reference>
<name>A0A1R4H906_9GAMM</name>
<evidence type="ECO:0000259" key="1">
    <source>
        <dbReference type="PROSITE" id="PS50883"/>
    </source>
</evidence>
<protein>
    <recommendedName>
        <fullName evidence="1">EAL domain-containing protein</fullName>
    </recommendedName>
</protein>
<proteinExistence type="predicted"/>
<dbReference type="PANTHER" id="PTHR33121:SF79">
    <property type="entry name" value="CYCLIC DI-GMP PHOSPHODIESTERASE PDED-RELATED"/>
    <property type="match status" value="1"/>
</dbReference>
<dbReference type="Proteomes" id="UP000195442">
    <property type="component" value="Unassembled WGS sequence"/>
</dbReference>
<evidence type="ECO:0000313" key="3">
    <source>
        <dbReference type="Proteomes" id="UP000195442"/>
    </source>
</evidence>
<accession>A0A1R4H906</accession>
<evidence type="ECO:0000313" key="2">
    <source>
        <dbReference type="EMBL" id="SJM92722.1"/>
    </source>
</evidence>
<organism evidence="2 3">
    <name type="scientific">Crenothrix polyspora</name>
    <dbReference type="NCBI Taxonomy" id="360316"/>
    <lineage>
        <taxon>Bacteria</taxon>
        <taxon>Pseudomonadati</taxon>
        <taxon>Pseudomonadota</taxon>
        <taxon>Gammaproteobacteria</taxon>
        <taxon>Methylococcales</taxon>
        <taxon>Crenotrichaceae</taxon>
        <taxon>Crenothrix</taxon>
    </lineage>
</organism>
<keyword evidence="3" id="KW-1185">Reference proteome</keyword>
<dbReference type="PANTHER" id="PTHR33121">
    <property type="entry name" value="CYCLIC DI-GMP PHOSPHODIESTERASE PDEF"/>
    <property type="match status" value="1"/>
</dbReference>
<sequence length="60" mass="6693">MVQTIISMANSLAMEIIAEGVETQAQRDFLKQHGCSLYQSYLFSKPVPLEEFEALLCVAV</sequence>
<dbReference type="InterPro" id="IPR001633">
    <property type="entry name" value="EAL_dom"/>
</dbReference>